<dbReference type="SUPFAM" id="SSF55729">
    <property type="entry name" value="Acyl-CoA N-acyltransferases (Nat)"/>
    <property type="match status" value="1"/>
</dbReference>
<dbReference type="Pfam" id="PF13302">
    <property type="entry name" value="Acetyltransf_3"/>
    <property type="match status" value="1"/>
</dbReference>
<sequence>MGAMLETRRLLLRNFDPLDAADVLEYTSQKQVAKDAGFMPCETLMQALFFGKMLQSKKHFVIELKKQQKVIGNIGLYEVSPHQAGLVFEVGYVLNQNYWHKGYMTEALKALSQFAQKKGAVGLEARVAKRNQASIKLLERCGFRVVEKYVVNEWFVVKENRSQLLFYKQL</sequence>
<dbReference type="PATRIC" id="fig|1423772.3.peg.84"/>
<gene>
    <name evidence="2" type="ORF">FC48_GL000072</name>
</gene>
<dbReference type="PANTHER" id="PTHR43792">
    <property type="entry name" value="GNAT FAMILY, PUTATIVE (AFU_ORTHOLOGUE AFUA_3G00765)-RELATED-RELATED"/>
    <property type="match status" value="1"/>
</dbReference>
<dbReference type="GO" id="GO:0016747">
    <property type="term" value="F:acyltransferase activity, transferring groups other than amino-acyl groups"/>
    <property type="evidence" value="ECO:0007669"/>
    <property type="project" value="InterPro"/>
</dbReference>
<comment type="caution">
    <text evidence="2">The sequence shown here is derived from an EMBL/GenBank/DDBJ whole genome shotgun (WGS) entry which is preliminary data.</text>
</comment>
<proteinExistence type="predicted"/>
<dbReference type="Gene3D" id="3.40.630.30">
    <property type="match status" value="1"/>
</dbReference>
<protein>
    <recommendedName>
        <fullName evidence="1">N-acetyltransferase domain-containing protein</fullName>
    </recommendedName>
</protein>
<dbReference type="InterPro" id="IPR051531">
    <property type="entry name" value="N-acetyltransferase"/>
</dbReference>
<dbReference type="InterPro" id="IPR016181">
    <property type="entry name" value="Acyl_CoA_acyltransferase"/>
</dbReference>
<dbReference type="InterPro" id="IPR000182">
    <property type="entry name" value="GNAT_dom"/>
</dbReference>
<organism evidence="2 3">
    <name type="scientific">Ligilactobacillus murinus DSM 20452 = NBRC 14221</name>
    <dbReference type="NCBI Taxonomy" id="1423772"/>
    <lineage>
        <taxon>Bacteria</taxon>
        <taxon>Bacillati</taxon>
        <taxon>Bacillota</taxon>
        <taxon>Bacilli</taxon>
        <taxon>Lactobacillales</taxon>
        <taxon>Lactobacillaceae</taxon>
        <taxon>Ligilactobacillus</taxon>
    </lineage>
</organism>
<reference evidence="2 3" key="1">
    <citation type="journal article" date="2015" name="Genome Announc.">
        <title>Expanding the biotechnology potential of lactobacilli through comparative genomics of 213 strains and associated genera.</title>
        <authorList>
            <person name="Sun Z."/>
            <person name="Harris H.M."/>
            <person name="McCann A."/>
            <person name="Guo C."/>
            <person name="Argimon S."/>
            <person name="Zhang W."/>
            <person name="Yang X."/>
            <person name="Jeffery I.B."/>
            <person name="Cooney J.C."/>
            <person name="Kagawa T.F."/>
            <person name="Liu W."/>
            <person name="Song Y."/>
            <person name="Salvetti E."/>
            <person name="Wrobel A."/>
            <person name="Rasinkangas P."/>
            <person name="Parkhill J."/>
            <person name="Rea M.C."/>
            <person name="O'Sullivan O."/>
            <person name="Ritari J."/>
            <person name="Douillard F.P."/>
            <person name="Paul Ross R."/>
            <person name="Yang R."/>
            <person name="Briner A.E."/>
            <person name="Felis G.E."/>
            <person name="de Vos W.M."/>
            <person name="Barrangou R."/>
            <person name="Klaenhammer T.R."/>
            <person name="Caufield P.W."/>
            <person name="Cui Y."/>
            <person name="Zhang H."/>
            <person name="O'Toole P.W."/>
        </authorList>
    </citation>
    <scope>NUCLEOTIDE SEQUENCE [LARGE SCALE GENOMIC DNA]</scope>
    <source>
        <strain evidence="2 3">DSM 20452</strain>
    </source>
</reference>
<evidence type="ECO:0000313" key="2">
    <source>
        <dbReference type="EMBL" id="KRM75539.1"/>
    </source>
</evidence>
<dbReference type="Proteomes" id="UP000051612">
    <property type="component" value="Unassembled WGS sequence"/>
</dbReference>
<accession>A0A0R2BJ51</accession>
<feature type="domain" description="N-acetyltransferase" evidence="1">
    <location>
        <begin position="10"/>
        <end position="161"/>
    </location>
</feature>
<evidence type="ECO:0000313" key="3">
    <source>
        <dbReference type="Proteomes" id="UP000051612"/>
    </source>
</evidence>
<evidence type="ECO:0000259" key="1">
    <source>
        <dbReference type="PROSITE" id="PS51186"/>
    </source>
</evidence>
<name>A0A0R2BJ51_9LACO</name>
<dbReference type="PROSITE" id="PS51186">
    <property type="entry name" value="GNAT"/>
    <property type="match status" value="1"/>
</dbReference>
<dbReference type="EMBL" id="AYYN01000065">
    <property type="protein sequence ID" value="KRM75539.1"/>
    <property type="molecule type" value="Genomic_DNA"/>
</dbReference>
<dbReference type="AlphaFoldDB" id="A0A0R2BJ51"/>